<accession>A0A368C351</accession>
<proteinExistence type="predicted"/>
<dbReference type="PANTHER" id="PTHR12992">
    <property type="entry name" value="NUDIX HYDROLASE"/>
    <property type="match status" value="1"/>
</dbReference>
<dbReference type="Proteomes" id="UP000252915">
    <property type="component" value="Unassembled WGS sequence"/>
</dbReference>
<dbReference type="PROSITE" id="PS51462">
    <property type="entry name" value="NUDIX"/>
    <property type="match status" value="1"/>
</dbReference>
<comment type="cofactor">
    <cofactor evidence="2">
        <name>Mg(2+)</name>
        <dbReference type="ChEBI" id="CHEBI:18420"/>
    </cofactor>
</comment>
<evidence type="ECO:0000256" key="2">
    <source>
        <dbReference type="ARBA" id="ARBA00001946"/>
    </source>
</evidence>
<evidence type="ECO:0000256" key="1">
    <source>
        <dbReference type="ARBA" id="ARBA00001936"/>
    </source>
</evidence>
<dbReference type="CDD" id="cd03426">
    <property type="entry name" value="NUDIX_CoAse_Nudt7"/>
    <property type="match status" value="1"/>
</dbReference>
<dbReference type="Pfam" id="PF00293">
    <property type="entry name" value="NUDIX"/>
    <property type="match status" value="1"/>
</dbReference>
<dbReference type="InterPro" id="IPR015797">
    <property type="entry name" value="NUDIX_hydrolase-like_dom_sf"/>
</dbReference>
<dbReference type="GO" id="GO:0046872">
    <property type="term" value="F:metal ion binding"/>
    <property type="evidence" value="ECO:0007669"/>
    <property type="project" value="UniProtKB-KW"/>
</dbReference>
<dbReference type="InterPro" id="IPR000086">
    <property type="entry name" value="NUDIX_hydrolase_dom"/>
</dbReference>
<evidence type="ECO:0000256" key="6">
    <source>
        <dbReference type="ARBA" id="ARBA00023211"/>
    </source>
</evidence>
<keyword evidence="6" id="KW-0464">Manganese</keyword>
<keyword evidence="5" id="KW-0460">Magnesium</keyword>
<evidence type="ECO:0000313" key="9">
    <source>
        <dbReference type="Proteomes" id="UP000252915"/>
    </source>
</evidence>
<comment type="cofactor">
    <cofactor evidence="1">
        <name>Mn(2+)</name>
        <dbReference type="ChEBI" id="CHEBI:29035"/>
    </cofactor>
</comment>
<name>A0A368C351_9GAMM</name>
<organism evidence="8 9">
    <name type="scientific">SAR86 cluster bacterium</name>
    <dbReference type="NCBI Taxonomy" id="2030880"/>
    <lineage>
        <taxon>Bacteria</taxon>
        <taxon>Pseudomonadati</taxon>
        <taxon>Pseudomonadota</taxon>
        <taxon>Gammaproteobacteria</taxon>
        <taxon>SAR86 cluster</taxon>
    </lineage>
</organism>
<dbReference type="InterPro" id="IPR045121">
    <property type="entry name" value="CoAse"/>
</dbReference>
<comment type="caution">
    <text evidence="8">The sequence shown here is derived from an EMBL/GenBank/DDBJ whole genome shotgun (WGS) entry which is preliminary data.</text>
</comment>
<reference evidence="8 9" key="1">
    <citation type="journal article" date="2018" name="Microbiome">
        <title>Fine metagenomic profile of the Mediterranean stratified and mixed water columns revealed by assembly and recruitment.</title>
        <authorList>
            <person name="Haro-Moreno J.M."/>
            <person name="Lopez-Perez M."/>
            <person name="De La Torre J.R."/>
            <person name="Picazo A."/>
            <person name="Camacho A."/>
            <person name="Rodriguez-Valera F."/>
        </authorList>
    </citation>
    <scope>NUCLEOTIDE SEQUENCE [LARGE SCALE GENOMIC DNA]</scope>
    <source>
        <strain evidence="8">MED-G78</strain>
    </source>
</reference>
<evidence type="ECO:0000256" key="3">
    <source>
        <dbReference type="ARBA" id="ARBA00022723"/>
    </source>
</evidence>
<dbReference type="EMBL" id="QOPI01000018">
    <property type="protein sequence ID" value="RCL44018.1"/>
    <property type="molecule type" value="Genomic_DNA"/>
</dbReference>
<dbReference type="Gene3D" id="3.90.79.10">
    <property type="entry name" value="Nucleoside Triphosphate Pyrophosphohydrolase"/>
    <property type="match status" value="1"/>
</dbReference>
<dbReference type="PANTHER" id="PTHR12992:SF11">
    <property type="entry name" value="MITOCHONDRIAL COENZYME A DIPHOSPHATASE NUDT8"/>
    <property type="match status" value="1"/>
</dbReference>
<gene>
    <name evidence="8" type="ORF">DBW92_03540</name>
</gene>
<dbReference type="GO" id="GO:0010945">
    <property type="term" value="F:coenzyme A diphosphatase activity"/>
    <property type="evidence" value="ECO:0007669"/>
    <property type="project" value="InterPro"/>
</dbReference>
<dbReference type="SUPFAM" id="SSF55811">
    <property type="entry name" value="Nudix"/>
    <property type="match status" value="1"/>
</dbReference>
<dbReference type="AlphaFoldDB" id="A0A368C351"/>
<evidence type="ECO:0000256" key="5">
    <source>
        <dbReference type="ARBA" id="ARBA00022842"/>
    </source>
</evidence>
<evidence type="ECO:0000313" key="8">
    <source>
        <dbReference type="EMBL" id="RCL44018.1"/>
    </source>
</evidence>
<sequence>MIDSIKQKLAKLNPTQSTNLKKAGVLIGILYYGRYKTAPSIIYTQRSTKVSTHSGEVSFPGGMMEDEDLDLYHTALRESQEEMALDPKLVELLGSLNFLISRFDIEVNPYVAIITEEPNLIANEEIQEIFEVPIAYLLDKKNMQTQIFQRDKMQLEMPTWYYNEQKIWGLTAMITADLLNTCFDADISTGIVR</sequence>
<feature type="domain" description="Nudix hydrolase" evidence="7">
    <location>
        <begin position="20"/>
        <end position="156"/>
    </location>
</feature>
<protein>
    <submittedName>
        <fullName evidence="8">CoA pyrophosphatase</fullName>
    </submittedName>
</protein>
<evidence type="ECO:0000259" key="7">
    <source>
        <dbReference type="PROSITE" id="PS51462"/>
    </source>
</evidence>
<keyword evidence="3" id="KW-0479">Metal-binding</keyword>
<evidence type="ECO:0000256" key="4">
    <source>
        <dbReference type="ARBA" id="ARBA00022801"/>
    </source>
</evidence>
<keyword evidence="4" id="KW-0378">Hydrolase</keyword>